<gene>
    <name evidence="1" type="ORF">THICB1_140015</name>
</gene>
<protein>
    <submittedName>
        <fullName evidence="1">Uncharacterized protein</fullName>
    </submittedName>
</protein>
<sequence>MDKCDDRSKPCGYSWKEGAKGISLPTLSAQESLLLVMARALAGLGCAVLCVESVVSGLLAVSEPPRSVGGRRLLRST</sequence>
<name>A0ABM9T5D3_THIA3</name>
<dbReference type="Proteomes" id="UP000078599">
    <property type="component" value="Unassembled WGS sequence"/>
</dbReference>
<proteinExistence type="predicted"/>
<reference evidence="1 2" key="1">
    <citation type="submission" date="2015-03" db="EMBL/GenBank/DDBJ databases">
        <authorList>
            <person name="Regsiter A."/>
            <person name="william w."/>
        </authorList>
    </citation>
    <scope>NUCLEOTIDE SEQUENCE [LARGE SCALE GENOMIC DNA]</scope>
    <source>
        <strain evidence="1 2">CB1</strain>
    </source>
</reference>
<accession>A0ABM9T5D3</accession>
<comment type="caution">
    <text evidence="1">The sequence shown here is derived from an EMBL/GenBank/DDBJ whole genome shotgun (WGS) entry which is preliminary data.</text>
</comment>
<evidence type="ECO:0000313" key="1">
    <source>
        <dbReference type="EMBL" id="CQR30146.1"/>
    </source>
</evidence>
<evidence type="ECO:0000313" key="2">
    <source>
        <dbReference type="Proteomes" id="UP000078599"/>
    </source>
</evidence>
<dbReference type="EMBL" id="CTRI01000006">
    <property type="protein sequence ID" value="CQR30146.1"/>
    <property type="molecule type" value="Genomic_DNA"/>
</dbReference>
<organism evidence="1 2">
    <name type="scientific">Thiomonas arsenitoxydans (strain DSM 22701 / CIP 110005 / 3As)</name>
    <dbReference type="NCBI Taxonomy" id="426114"/>
    <lineage>
        <taxon>Bacteria</taxon>
        <taxon>Pseudomonadati</taxon>
        <taxon>Pseudomonadota</taxon>
        <taxon>Betaproteobacteria</taxon>
        <taxon>Burkholderiales</taxon>
        <taxon>Thiomonas</taxon>
    </lineage>
</organism>
<keyword evidence="2" id="KW-1185">Reference proteome</keyword>